<keyword evidence="3" id="KW-0503">Monooxygenase</keyword>
<evidence type="ECO:0000313" key="4">
    <source>
        <dbReference type="Proteomes" id="UP000254958"/>
    </source>
</evidence>
<sequence length="101" mass="11426">MDARPLTILAEFTTTDENRTKFLELCAYDAERSVTDEPGCHAFDVLLPEDAPHTVILHEVYTDRAAFDSHMKTPHFKIFDDAVRDLGIQTVAVRLLATHRA</sequence>
<keyword evidence="4" id="KW-1185">Reference proteome</keyword>
<dbReference type="InterPro" id="IPR011008">
    <property type="entry name" value="Dimeric_a/b-barrel"/>
</dbReference>
<comment type="caution">
    <text evidence="3">The sequence shown here is derived from an EMBL/GenBank/DDBJ whole genome shotgun (WGS) entry which is preliminary data.</text>
</comment>
<dbReference type="Pfam" id="PF03992">
    <property type="entry name" value="ABM"/>
    <property type="match status" value="1"/>
</dbReference>
<dbReference type="Proteomes" id="UP000562982">
    <property type="component" value="Unassembled WGS sequence"/>
</dbReference>
<dbReference type="SUPFAM" id="SSF54909">
    <property type="entry name" value="Dimeric alpha+beta barrel"/>
    <property type="match status" value="1"/>
</dbReference>
<organism evidence="3 4">
    <name type="scientific">Gluconacetobacter liquefaciens</name>
    <name type="common">Acetobacter liquefaciens</name>
    <dbReference type="NCBI Taxonomy" id="89584"/>
    <lineage>
        <taxon>Bacteria</taxon>
        <taxon>Pseudomonadati</taxon>
        <taxon>Pseudomonadota</taxon>
        <taxon>Alphaproteobacteria</taxon>
        <taxon>Acetobacterales</taxon>
        <taxon>Acetobacteraceae</taxon>
        <taxon>Gluconacetobacter</taxon>
    </lineage>
</organism>
<dbReference type="PROSITE" id="PS51725">
    <property type="entry name" value="ABM"/>
    <property type="match status" value="1"/>
</dbReference>
<evidence type="ECO:0000313" key="2">
    <source>
        <dbReference type="EMBL" id="MBB2187494.1"/>
    </source>
</evidence>
<dbReference type="EMBL" id="QQAW01000006">
    <property type="protein sequence ID" value="RDI37468.1"/>
    <property type="molecule type" value="Genomic_DNA"/>
</dbReference>
<gene>
    <name evidence="3" type="ORF">C7453_106195</name>
    <name evidence="2" type="ORF">HLH32_14130</name>
</gene>
<evidence type="ECO:0000313" key="3">
    <source>
        <dbReference type="EMBL" id="RDI37468.1"/>
    </source>
</evidence>
<dbReference type="OrthoDB" id="9812754at2"/>
<dbReference type="Proteomes" id="UP000254958">
    <property type="component" value="Unassembled WGS sequence"/>
</dbReference>
<reference evidence="3 4" key="1">
    <citation type="submission" date="2018-07" db="EMBL/GenBank/DDBJ databases">
        <title>Genomic Encyclopedia of Type Strains, Phase IV (KMG-IV): sequencing the most valuable type-strain genomes for metagenomic binning, comparative biology and taxonomic classification.</title>
        <authorList>
            <person name="Goeker M."/>
        </authorList>
    </citation>
    <scope>NUCLEOTIDE SEQUENCE [LARGE SCALE GENOMIC DNA]</scope>
    <source>
        <strain evidence="3 4">DSM 5603</strain>
    </source>
</reference>
<dbReference type="PANTHER" id="PTHR33336">
    <property type="entry name" value="QUINOL MONOOXYGENASE YGIN-RELATED"/>
    <property type="match status" value="1"/>
</dbReference>
<dbReference type="PANTHER" id="PTHR33336:SF1">
    <property type="entry name" value="(4S)-4-HYDROXY-5-PHOSPHONOOXYPENTANE-2,3-DIONE ISOMERASE"/>
    <property type="match status" value="1"/>
</dbReference>
<accession>A0A370G130</accession>
<evidence type="ECO:0000313" key="5">
    <source>
        <dbReference type="Proteomes" id="UP000562982"/>
    </source>
</evidence>
<feature type="domain" description="ABM" evidence="1">
    <location>
        <begin position="6"/>
        <end position="95"/>
    </location>
</feature>
<proteinExistence type="predicted"/>
<dbReference type="InterPro" id="IPR050744">
    <property type="entry name" value="AI-2_Isomerase_LsrG"/>
</dbReference>
<dbReference type="RefSeq" id="WP_114727818.1">
    <property type="nucleotide sequence ID" value="NZ_BJMI01000019.1"/>
</dbReference>
<dbReference type="AlphaFoldDB" id="A0A370G130"/>
<dbReference type="EMBL" id="JABEQI010000009">
    <property type="protein sequence ID" value="MBB2187494.1"/>
    <property type="molecule type" value="Genomic_DNA"/>
</dbReference>
<reference evidence="2 5" key="2">
    <citation type="submission" date="2020-04" db="EMBL/GenBank/DDBJ databases">
        <title>Description of novel Gluconacetobacter.</title>
        <authorList>
            <person name="Sombolestani A."/>
        </authorList>
    </citation>
    <scope>NUCLEOTIDE SEQUENCE [LARGE SCALE GENOMIC DNA]</scope>
    <source>
        <strain evidence="2 5">LMG 1382</strain>
    </source>
</reference>
<keyword evidence="3" id="KW-0560">Oxidoreductase</keyword>
<dbReference type="InterPro" id="IPR007138">
    <property type="entry name" value="ABM_dom"/>
</dbReference>
<protein>
    <submittedName>
        <fullName evidence="2">Antibiotic biosynthesis monooxygenase</fullName>
    </submittedName>
    <submittedName>
        <fullName evidence="3">Quinol monooxygenase YgiN</fullName>
    </submittedName>
</protein>
<dbReference type="GO" id="GO:0004497">
    <property type="term" value="F:monooxygenase activity"/>
    <property type="evidence" value="ECO:0007669"/>
    <property type="project" value="UniProtKB-KW"/>
</dbReference>
<name>A0A370G130_GLULI</name>
<dbReference type="Gene3D" id="3.30.70.100">
    <property type="match status" value="1"/>
</dbReference>
<evidence type="ECO:0000259" key="1">
    <source>
        <dbReference type="PROSITE" id="PS51725"/>
    </source>
</evidence>
<dbReference type="GO" id="GO:0005829">
    <property type="term" value="C:cytosol"/>
    <property type="evidence" value="ECO:0007669"/>
    <property type="project" value="TreeGrafter"/>
</dbReference>